<dbReference type="GO" id="GO:0006644">
    <property type="term" value="P:phospholipid metabolic process"/>
    <property type="evidence" value="ECO:0007669"/>
    <property type="project" value="InterPro"/>
</dbReference>
<dbReference type="InterPro" id="IPR036938">
    <property type="entry name" value="PAP2/HPO_sf"/>
</dbReference>
<keyword evidence="5 7" id="KW-0472">Membrane</keyword>
<evidence type="ECO:0000313" key="9">
    <source>
        <dbReference type="EMBL" id="KAK7033173.1"/>
    </source>
</evidence>
<sequence length="351" mass="39550">MATRHPILVRTLRILQSYGIDWVLAVFIAVFANFYLDRFQNIPDFDLTDTSIQFSFKEKEVFPNSTLAYILVFSYVLVVISNLILSRNMWDLHHALLGLSVAFSFVGAFEQIVRITVGRPRPDFIARCNPFENAANGHFFGLANVTVCQTPATDKIIKDGMRSFFSGHACLSAVGMAFNSLYWAGKLQLFNRKSYSSKAWLVFSPLMVSIYICITRVTDHRHHPSDALTGFFAGLIPTYFFYRQFYPPLEDPHSNLPYSPRHAVEESNRGPSKSWKPGNWFGSSTPHDDGPTPLLPTNRSTRQMRDSTSNLGHIEVELDSGLIATPYSPPGREPDMAYSGMPKPLEPHSSV</sequence>
<gene>
    <name evidence="9" type="ORF">R3P38DRAFT_2921174</name>
</gene>
<evidence type="ECO:0000256" key="5">
    <source>
        <dbReference type="ARBA" id="ARBA00023136"/>
    </source>
</evidence>
<feature type="compositionally biased region" description="Polar residues" evidence="6">
    <location>
        <begin position="295"/>
        <end position="311"/>
    </location>
</feature>
<accession>A0AAW0C4T7</accession>
<comment type="subcellular location">
    <subcellularLocation>
        <location evidence="1">Membrane</location>
        <topology evidence="1">Multi-pass membrane protein</topology>
    </subcellularLocation>
</comment>
<protein>
    <submittedName>
        <fullName evidence="9">Diacylglycerol pyrophosphate phosphatase</fullName>
    </submittedName>
</protein>
<dbReference type="EMBL" id="JAWWNJ010000023">
    <property type="protein sequence ID" value="KAK7033173.1"/>
    <property type="molecule type" value="Genomic_DNA"/>
</dbReference>
<dbReference type="Proteomes" id="UP001362999">
    <property type="component" value="Unassembled WGS sequence"/>
</dbReference>
<feature type="domain" description="Phosphatidic acid phosphatase type 2/haloperoxidase" evidence="8">
    <location>
        <begin position="97"/>
        <end position="242"/>
    </location>
</feature>
<dbReference type="Gene3D" id="1.20.144.10">
    <property type="entry name" value="Phosphatidic acid phosphatase type 2/haloperoxidase"/>
    <property type="match status" value="1"/>
</dbReference>
<proteinExistence type="inferred from homology"/>
<dbReference type="Pfam" id="PF01569">
    <property type="entry name" value="PAP2"/>
    <property type="match status" value="1"/>
</dbReference>
<keyword evidence="3 7" id="KW-0812">Transmembrane</keyword>
<dbReference type="GO" id="GO:0008195">
    <property type="term" value="F:phosphatidate phosphatase activity"/>
    <property type="evidence" value="ECO:0007669"/>
    <property type="project" value="TreeGrafter"/>
</dbReference>
<dbReference type="PANTHER" id="PTHR10165">
    <property type="entry name" value="LIPID PHOSPHATE PHOSPHATASE"/>
    <property type="match status" value="1"/>
</dbReference>
<comment type="caution">
    <text evidence="9">The sequence shown here is derived from an EMBL/GenBank/DDBJ whole genome shotgun (WGS) entry which is preliminary data.</text>
</comment>
<dbReference type="AlphaFoldDB" id="A0AAW0C4T7"/>
<organism evidence="9 10">
    <name type="scientific">Favolaschia claudopus</name>
    <dbReference type="NCBI Taxonomy" id="2862362"/>
    <lineage>
        <taxon>Eukaryota</taxon>
        <taxon>Fungi</taxon>
        <taxon>Dikarya</taxon>
        <taxon>Basidiomycota</taxon>
        <taxon>Agaricomycotina</taxon>
        <taxon>Agaricomycetes</taxon>
        <taxon>Agaricomycetidae</taxon>
        <taxon>Agaricales</taxon>
        <taxon>Marasmiineae</taxon>
        <taxon>Mycenaceae</taxon>
        <taxon>Favolaschia</taxon>
    </lineage>
</organism>
<keyword evidence="4 7" id="KW-1133">Transmembrane helix</keyword>
<evidence type="ECO:0000256" key="2">
    <source>
        <dbReference type="ARBA" id="ARBA00008816"/>
    </source>
</evidence>
<evidence type="ECO:0000259" key="8">
    <source>
        <dbReference type="SMART" id="SM00014"/>
    </source>
</evidence>
<dbReference type="SMART" id="SM00014">
    <property type="entry name" value="acidPPc"/>
    <property type="match status" value="1"/>
</dbReference>
<evidence type="ECO:0000256" key="1">
    <source>
        <dbReference type="ARBA" id="ARBA00004141"/>
    </source>
</evidence>
<name>A0AAW0C4T7_9AGAR</name>
<evidence type="ECO:0000256" key="7">
    <source>
        <dbReference type="SAM" id="Phobius"/>
    </source>
</evidence>
<feature type="transmembrane region" description="Helical" evidence="7">
    <location>
        <begin position="12"/>
        <end position="36"/>
    </location>
</feature>
<evidence type="ECO:0000256" key="4">
    <source>
        <dbReference type="ARBA" id="ARBA00022989"/>
    </source>
</evidence>
<feature type="transmembrane region" description="Helical" evidence="7">
    <location>
        <begin position="164"/>
        <end position="185"/>
    </location>
</feature>
<dbReference type="GO" id="GO:0046839">
    <property type="term" value="P:phospholipid dephosphorylation"/>
    <property type="evidence" value="ECO:0007669"/>
    <property type="project" value="TreeGrafter"/>
</dbReference>
<dbReference type="CDD" id="cd03390">
    <property type="entry name" value="PAP2_containing_1_like"/>
    <property type="match status" value="1"/>
</dbReference>
<dbReference type="InterPro" id="IPR000326">
    <property type="entry name" value="PAP2/HPO"/>
</dbReference>
<evidence type="ECO:0000256" key="6">
    <source>
        <dbReference type="SAM" id="MobiDB-lite"/>
    </source>
</evidence>
<dbReference type="InterPro" id="IPR043216">
    <property type="entry name" value="PAP-like"/>
</dbReference>
<reference evidence="9 10" key="1">
    <citation type="journal article" date="2024" name="J Genomics">
        <title>Draft genome sequencing and assembly of Favolaschia claudopus CIRM-BRFM 2984 isolated from oak limbs.</title>
        <authorList>
            <person name="Navarro D."/>
            <person name="Drula E."/>
            <person name="Chaduli D."/>
            <person name="Cazenave R."/>
            <person name="Ahrendt S."/>
            <person name="Wang J."/>
            <person name="Lipzen A."/>
            <person name="Daum C."/>
            <person name="Barry K."/>
            <person name="Grigoriev I.V."/>
            <person name="Favel A."/>
            <person name="Rosso M.N."/>
            <person name="Martin F."/>
        </authorList>
    </citation>
    <scope>NUCLEOTIDE SEQUENCE [LARGE SCALE GENOMIC DNA]</scope>
    <source>
        <strain evidence="9 10">CIRM-BRFM 2984</strain>
    </source>
</reference>
<feature type="transmembrane region" description="Helical" evidence="7">
    <location>
        <begin position="197"/>
        <end position="214"/>
    </location>
</feature>
<feature type="transmembrane region" description="Helical" evidence="7">
    <location>
        <begin position="66"/>
        <end position="85"/>
    </location>
</feature>
<evidence type="ECO:0000313" key="10">
    <source>
        <dbReference type="Proteomes" id="UP001362999"/>
    </source>
</evidence>
<dbReference type="GO" id="GO:0016020">
    <property type="term" value="C:membrane"/>
    <property type="evidence" value="ECO:0007669"/>
    <property type="project" value="UniProtKB-SubCell"/>
</dbReference>
<feature type="region of interest" description="Disordered" evidence="6">
    <location>
        <begin position="257"/>
        <end position="351"/>
    </location>
</feature>
<comment type="similarity">
    <text evidence="2">Belongs to the PA-phosphatase related phosphoesterase family.</text>
</comment>
<dbReference type="PANTHER" id="PTHR10165:SF35">
    <property type="entry name" value="RE23632P"/>
    <property type="match status" value="1"/>
</dbReference>
<keyword evidence="10" id="KW-1185">Reference proteome</keyword>
<evidence type="ECO:0000256" key="3">
    <source>
        <dbReference type="ARBA" id="ARBA00022692"/>
    </source>
</evidence>
<dbReference type="SUPFAM" id="SSF48317">
    <property type="entry name" value="Acid phosphatase/Vanadium-dependent haloperoxidase"/>
    <property type="match status" value="1"/>
</dbReference>